<dbReference type="HOGENOM" id="CLU_1687346_0_0_1"/>
<protein>
    <submittedName>
        <fullName evidence="1">Uncharacterized protein</fullName>
    </submittedName>
</protein>
<evidence type="ECO:0000313" key="1">
    <source>
        <dbReference type="EMBL" id="KIM72538.1"/>
    </source>
</evidence>
<gene>
    <name evidence="1" type="ORF">PILCRDRAFT_829686</name>
</gene>
<reference evidence="2" key="2">
    <citation type="submission" date="2015-01" db="EMBL/GenBank/DDBJ databases">
        <title>Evolutionary Origins and Diversification of the Mycorrhizal Mutualists.</title>
        <authorList>
            <consortium name="DOE Joint Genome Institute"/>
            <consortium name="Mycorrhizal Genomics Consortium"/>
            <person name="Kohler A."/>
            <person name="Kuo A."/>
            <person name="Nagy L.G."/>
            <person name="Floudas D."/>
            <person name="Copeland A."/>
            <person name="Barry K.W."/>
            <person name="Cichocki N."/>
            <person name="Veneault-Fourrey C."/>
            <person name="LaButti K."/>
            <person name="Lindquist E.A."/>
            <person name="Lipzen A."/>
            <person name="Lundell T."/>
            <person name="Morin E."/>
            <person name="Murat C."/>
            <person name="Riley R."/>
            <person name="Ohm R."/>
            <person name="Sun H."/>
            <person name="Tunlid A."/>
            <person name="Henrissat B."/>
            <person name="Grigoriev I.V."/>
            <person name="Hibbett D.S."/>
            <person name="Martin F."/>
        </authorList>
    </citation>
    <scope>NUCLEOTIDE SEQUENCE [LARGE SCALE GENOMIC DNA]</scope>
    <source>
        <strain evidence="2">F 1598</strain>
    </source>
</reference>
<accession>A0A0C3AFG7</accession>
<dbReference type="Proteomes" id="UP000054166">
    <property type="component" value="Unassembled WGS sequence"/>
</dbReference>
<keyword evidence="2" id="KW-1185">Reference proteome</keyword>
<reference evidence="1 2" key="1">
    <citation type="submission" date="2014-04" db="EMBL/GenBank/DDBJ databases">
        <authorList>
            <consortium name="DOE Joint Genome Institute"/>
            <person name="Kuo A."/>
            <person name="Tarkka M."/>
            <person name="Buscot F."/>
            <person name="Kohler A."/>
            <person name="Nagy L.G."/>
            <person name="Floudas D."/>
            <person name="Copeland A."/>
            <person name="Barry K.W."/>
            <person name="Cichocki N."/>
            <person name="Veneault-Fourrey C."/>
            <person name="LaButti K."/>
            <person name="Lindquist E.A."/>
            <person name="Lipzen A."/>
            <person name="Lundell T."/>
            <person name="Morin E."/>
            <person name="Murat C."/>
            <person name="Sun H."/>
            <person name="Tunlid A."/>
            <person name="Henrissat B."/>
            <person name="Grigoriev I.V."/>
            <person name="Hibbett D.S."/>
            <person name="Martin F."/>
            <person name="Nordberg H.P."/>
            <person name="Cantor M.N."/>
            <person name="Hua S.X."/>
        </authorList>
    </citation>
    <scope>NUCLEOTIDE SEQUENCE [LARGE SCALE GENOMIC DNA]</scope>
    <source>
        <strain evidence="1 2">F 1598</strain>
    </source>
</reference>
<dbReference type="EMBL" id="KN833123">
    <property type="protein sequence ID" value="KIM72538.1"/>
    <property type="molecule type" value="Genomic_DNA"/>
</dbReference>
<name>A0A0C3AFG7_PILCF</name>
<dbReference type="InParanoid" id="A0A0C3AFG7"/>
<proteinExistence type="predicted"/>
<sequence>MHSIITVRQTLDPYVNDVQYFGSRETTLESNGDLRMSKLGLGKPGDQFLITWYEHSPPVVVTSWPYSSTLPASEVRRMACYESDSYPILTVIELGDYKSASQCHYQRVLAKQREDQVAYLKGLAAHAWNWVASAFYSTPPDPTSSESITSQRSKQL</sequence>
<organism evidence="1 2">
    <name type="scientific">Piloderma croceum (strain F 1598)</name>
    <dbReference type="NCBI Taxonomy" id="765440"/>
    <lineage>
        <taxon>Eukaryota</taxon>
        <taxon>Fungi</taxon>
        <taxon>Dikarya</taxon>
        <taxon>Basidiomycota</taxon>
        <taxon>Agaricomycotina</taxon>
        <taxon>Agaricomycetes</taxon>
        <taxon>Agaricomycetidae</taxon>
        <taxon>Atheliales</taxon>
        <taxon>Atheliaceae</taxon>
        <taxon>Piloderma</taxon>
    </lineage>
</organism>
<evidence type="ECO:0000313" key="2">
    <source>
        <dbReference type="Proteomes" id="UP000054166"/>
    </source>
</evidence>
<dbReference type="AlphaFoldDB" id="A0A0C3AFG7"/>